<evidence type="ECO:0000256" key="3">
    <source>
        <dbReference type="ARBA" id="ARBA00023136"/>
    </source>
</evidence>
<dbReference type="SUPFAM" id="SSF58104">
    <property type="entry name" value="Methyl-accepting chemotaxis protein (MCP) signaling domain"/>
    <property type="match status" value="1"/>
</dbReference>
<dbReference type="InterPro" id="IPR003660">
    <property type="entry name" value="HAMP_dom"/>
</dbReference>
<keyword evidence="2" id="KW-1003">Cell membrane</keyword>
<dbReference type="Pfam" id="PF00015">
    <property type="entry name" value="MCPsignal"/>
    <property type="match status" value="1"/>
</dbReference>
<dbReference type="CDD" id="cd06225">
    <property type="entry name" value="HAMP"/>
    <property type="match status" value="1"/>
</dbReference>
<dbReference type="Proteomes" id="UP001597318">
    <property type="component" value="Unassembled WGS sequence"/>
</dbReference>
<gene>
    <name evidence="10" type="ORF">ACFSKK_13570</name>
</gene>
<feature type="transmembrane region" description="Helical" evidence="7">
    <location>
        <begin position="9"/>
        <end position="28"/>
    </location>
</feature>
<evidence type="ECO:0000313" key="11">
    <source>
        <dbReference type="Proteomes" id="UP001597318"/>
    </source>
</evidence>
<keyword evidence="11" id="KW-1185">Reference proteome</keyword>
<dbReference type="SMART" id="SM00304">
    <property type="entry name" value="HAMP"/>
    <property type="match status" value="1"/>
</dbReference>
<keyword evidence="7" id="KW-1133">Transmembrane helix</keyword>
<dbReference type="InterPro" id="IPR024478">
    <property type="entry name" value="HlyB_4HB_MCP"/>
</dbReference>
<evidence type="ECO:0000256" key="4">
    <source>
        <dbReference type="ARBA" id="ARBA00023224"/>
    </source>
</evidence>
<dbReference type="PROSITE" id="PS50111">
    <property type="entry name" value="CHEMOTAXIS_TRANSDUC_2"/>
    <property type="match status" value="1"/>
</dbReference>
<feature type="transmembrane region" description="Helical" evidence="7">
    <location>
        <begin position="184"/>
        <end position="206"/>
    </location>
</feature>
<keyword evidence="7" id="KW-0812">Transmembrane</keyword>
<feature type="domain" description="HAMP" evidence="9">
    <location>
        <begin position="204"/>
        <end position="257"/>
    </location>
</feature>
<comment type="caution">
    <text evidence="10">The sequence shown here is derived from an EMBL/GenBank/DDBJ whole genome shotgun (WGS) entry which is preliminary data.</text>
</comment>
<keyword evidence="4 6" id="KW-0807">Transducer</keyword>
<evidence type="ECO:0000256" key="1">
    <source>
        <dbReference type="ARBA" id="ARBA00004236"/>
    </source>
</evidence>
<dbReference type="Pfam" id="PF12729">
    <property type="entry name" value="4HB_MCP_1"/>
    <property type="match status" value="1"/>
</dbReference>
<reference evidence="11" key="1">
    <citation type="journal article" date="2019" name="Int. J. Syst. Evol. Microbiol.">
        <title>The Global Catalogue of Microorganisms (GCM) 10K type strain sequencing project: providing services to taxonomists for standard genome sequencing and annotation.</title>
        <authorList>
            <consortium name="The Broad Institute Genomics Platform"/>
            <consortium name="The Broad Institute Genome Sequencing Center for Infectious Disease"/>
            <person name="Wu L."/>
            <person name="Ma J."/>
        </authorList>
    </citation>
    <scope>NUCLEOTIDE SEQUENCE [LARGE SCALE GENOMIC DNA]</scope>
    <source>
        <strain evidence="11">CGMCC 1.15474</strain>
    </source>
</reference>
<evidence type="ECO:0000313" key="10">
    <source>
        <dbReference type="EMBL" id="MFD2214713.1"/>
    </source>
</evidence>
<evidence type="ECO:0000256" key="5">
    <source>
        <dbReference type="ARBA" id="ARBA00029447"/>
    </source>
</evidence>
<evidence type="ECO:0000256" key="7">
    <source>
        <dbReference type="SAM" id="Phobius"/>
    </source>
</evidence>
<evidence type="ECO:0000259" key="9">
    <source>
        <dbReference type="PROSITE" id="PS50885"/>
    </source>
</evidence>
<dbReference type="Gene3D" id="1.10.287.950">
    <property type="entry name" value="Methyl-accepting chemotaxis protein"/>
    <property type="match status" value="1"/>
</dbReference>
<comment type="similarity">
    <text evidence="5">Belongs to the methyl-accepting chemotaxis (MCP) protein family.</text>
</comment>
<dbReference type="RefSeq" id="WP_247346072.1">
    <property type="nucleotide sequence ID" value="NZ_CP095550.1"/>
</dbReference>
<accession>A0ABW5BXR3</accession>
<proteinExistence type="inferred from homology"/>
<name>A0ABW5BXR3_9BACI</name>
<comment type="subcellular location">
    <subcellularLocation>
        <location evidence="1">Cell membrane</location>
    </subcellularLocation>
</comment>
<dbReference type="PANTHER" id="PTHR32089:SF114">
    <property type="entry name" value="METHYL-ACCEPTING CHEMOTAXIS PROTEIN MCPB"/>
    <property type="match status" value="1"/>
</dbReference>
<dbReference type="PROSITE" id="PS50885">
    <property type="entry name" value="HAMP"/>
    <property type="match status" value="1"/>
</dbReference>
<organism evidence="10 11">
    <name type="scientific">Metabacillus endolithicus</name>
    <dbReference type="NCBI Taxonomy" id="1535204"/>
    <lineage>
        <taxon>Bacteria</taxon>
        <taxon>Bacillati</taxon>
        <taxon>Bacillota</taxon>
        <taxon>Bacilli</taxon>
        <taxon>Bacillales</taxon>
        <taxon>Bacillaceae</taxon>
        <taxon>Metabacillus</taxon>
    </lineage>
</organism>
<dbReference type="PANTHER" id="PTHR32089">
    <property type="entry name" value="METHYL-ACCEPTING CHEMOTAXIS PROTEIN MCPB"/>
    <property type="match status" value="1"/>
</dbReference>
<dbReference type="EMBL" id="JBHUIK010000003">
    <property type="protein sequence ID" value="MFD2214713.1"/>
    <property type="molecule type" value="Genomic_DNA"/>
</dbReference>
<sequence length="562" mass="61441">MKLTIKQKLIGSFLIVSLIFGIASYVSYSNMKQSNESYNYIVETVAEVRAITQSIQTDSALQSGYYRAFLLYGDNSYRDKMNEANDRINAAILKGKELSTLQETVDRLNTIENSNIEFREKANQILDESLVDKETAIDKGLEQIVPISNRLTEDTLSMHNWIKEILEVRFKETQESSDNARVKVLILSIFALLFAIACGVVISIFISRPVVKLGNIAKQVAAGDLNVEKLKIKSKDEIYYLNESFEQMTDNLREMISSISTSSDQVAASAEQLNASAEQSSRATETVSSAIQEIASGAEETTTKLESNTTSLQEVLQGIQHISESSANVSELSRQTTKEAEEGGTFVENNLAQMKFISESISRSNEKVTSLSLRSKEIGSILDVISGIAEQTNLLALNAAIEAARAGEHGKGFAVVADEVRKLAEQSQASTKSIAELIALVQSDTVESVNIMNEVVTNVEEGVKVSEQTSNKFTQILSSTRNMTPQIEQVTATVQQISASIDEITNSAMEISQLSQANAASSEEVAASAEEQLASMEEIDASAQALAQMAEELKIVVNKFKL</sequence>
<evidence type="ECO:0000256" key="6">
    <source>
        <dbReference type="PROSITE-ProRule" id="PRU00284"/>
    </source>
</evidence>
<keyword evidence="3 7" id="KW-0472">Membrane</keyword>
<protein>
    <submittedName>
        <fullName evidence="10">Methyl-accepting chemotaxis protein</fullName>
    </submittedName>
</protein>
<dbReference type="InterPro" id="IPR004089">
    <property type="entry name" value="MCPsignal_dom"/>
</dbReference>
<dbReference type="SMART" id="SM00283">
    <property type="entry name" value="MA"/>
    <property type="match status" value="1"/>
</dbReference>
<dbReference type="Pfam" id="PF00672">
    <property type="entry name" value="HAMP"/>
    <property type="match status" value="1"/>
</dbReference>
<evidence type="ECO:0000259" key="8">
    <source>
        <dbReference type="PROSITE" id="PS50111"/>
    </source>
</evidence>
<dbReference type="CDD" id="cd11386">
    <property type="entry name" value="MCP_signal"/>
    <property type="match status" value="1"/>
</dbReference>
<evidence type="ECO:0000256" key="2">
    <source>
        <dbReference type="ARBA" id="ARBA00022475"/>
    </source>
</evidence>
<feature type="domain" description="Methyl-accepting transducer" evidence="8">
    <location>
        <begin position="276"/>
        <end position="512"/>
    </location>
</feature>